<comment type="caution">
    <text evidence="1">The sequence shown here is derived from an EMBL/GenBank/DDBJ whole genome shotgun (WGS) entry which is preliminary data.</text>
</comment>
<evidence type="ECO:0000313" key="1">
    <source>
        <dbReference type="EMBL" id="KKL92048.1"/>
    </source>
</evidence>
<proteinExistence type="predicted"/>
<accession>A0A0F9G0C7</accession>
<name>A0A0F9G0C7_9ZZZZ</name>
<dbReference type="EMBL" id="LAZR01019571">
    <property type="protein sequence ID" value="KKL92048.1"/>
    <property type="molecule type" value="Genomic_DNA"/>
</dbReference>
<organism evidence="1">
    <name type="scientific">marine sediment metagenome</name>
    <dbReference type="NCBI Taxonomy" id="412755"/>
    <lineage>
        <taxon>unclassified sequences</taxon>
        <taxon>metagenomes</taxon>
        <taxon>ecological metagenomes</taxon>
    </lineage>
</organism>
<gene>
    <name evidence="1" type="ORF">LCGC14_1888590</name>
</gene>
<sequence length="114" mass="13267">MKPPDFIRGKKYEKVELKLKKKKNPPSQNLNELRINEKIKGIKNILNSLEQILTMLSPFLDKVLSMEEASLYRRDGSFKIIIELFDAISKECNKFSDPISNLELPKDFIADLRN</sequence>
<dbReference type="AlphaFoldDB" id="A0A0F9G0C7"/>
<protein>
    <submittedName>
        <fullName evidence="1">Uncharacterized protein</fullName>
    </submittedName>
</protein>
<reference evidence="1" key="1">
    <citation type="journal article" date="2015" name="Nature">
        <title>Complex archaea that bridge the gap between prokaryotes and eukaryotes.</title>
        <authorList>
            <person name="Spang A."/>
            <person name="Saw J.H."/>
            <person name="Jorgensen S.L."/>
            <person name="Zaremba-Niedzwiedzka K."/>
            <person name="Martijn J."/>
            <person name="Lind A.E."/>
            <person name="van Eijk R."/>
            <person name="Schleper C."/>
            <person name="Guy L."/>
            <person name="Ettema T.J."/>
        </authorList>
    </citation>
    <scope>NUCLEOTIDE SEQUENCE</scope>
</reference>